<evidence type="ECO:0000256" key="1">
    <source>
        <dbReference type="SAM" id="SignalP"/>
    </source>
</evidence>
<evidence type="ECO:0000313" key="2">
    <source>
        <dbReference type="EMBL" id="CAL8140407.1"/>
    </source>
</evidence>
<name>A0ABP1S147_9HEXA</name>
<protein>
    <recommendedName>
        <fullName evidence="4">Protein sleepless</fullName>
    </recommendedName>
</protein>
<comment type="caution">
    <text evidence="2">The sequence shown here is derived from an EMBL/GenBank/DDBJ whole genome shotgun (WGS) entry which is preliminary data.</text>
</comment>
<dbReference type="EMBL" id="CAXLJM020000136">
    <property type="protein sequence ID" value="CAL8140407.1"/>
    <property type="molecule type" value="Genomic_DNA"/>
</dbReference>
<keyword evidence="1" id="KW-0732">Signal</keyword>
<keyword evidence="3" id="KW-1185">Reference proteome</keyword>
<accession>A0ABP1S147</accession>
<gene>
    <name evidence="2" type="ORF">ODALV1_LOCUS28278</name>
</gene>
<evidence type="ECO:0008006" key="4">
    <source>
        <dbReference type="Google" id="ProtNLM"/>
    </source>
</evidence>
<organism evidence="2 3">
    <name type="scientific">Orchesella dallaii</name>
    <dbReference type="NCBI Taxonomy" id="48710"/>
    <lineage>
        <taxon>Eukaryota</taxon>
        <taxon>Metazoa</taxon>
        <taxon>Ecdysozoa</taxon>
        <taxon>Arthropoda</taxon>
        <taxon>Hexapoda</taxon>
        <taxon>Collembola</taxon>
        <taxon>Entomobryomorpha</taxon>
        <taxon>Entomobryoidea</taxon>
        <taxon>Orchesellidae</taxon>
        <taxon>Orchesellinae</taxon>
        <taxon>Orchesella</taxon>
    </lineage>
</organism>
<dbReference type="Proteomes" id="UP001642540">
    <property type="component" value="Unassembled WGS sequence"/>
</dbReference>
<feature type="chain" id="PRO_5045941690" description="Protein sleepless" evidence="1">
    <location>
        <begin position="28"/>
        <end position="162"/>
    </location>
</feature>
<sequence length="162" mass="17799">MMRARNLLLMVLFGLFLVDLNIESVHGLFKCYYCSYPCWQKPGSMKEKNCSETDELKQDRCITIIKREGVSARACRDKATEDEAKAKNLRCDEFSADGEKHCYCHTELCNGMDNTTMSSTTGRGGGAGGSGAGNLGGYSQFQLLLGVVATAIGCRLFRLLKS</sequence>
<reference evidence="2 3" key="1">
    <citation type="submission" date="2024-08" db="EMBL/GenBank/DDBJ databases">
        <authorList>
            <person name="Cucini C."/>
            <person name="Frati F."/>
        </authorList>
    </citation>
    <scope>NUCLEOTIDE SEQUENCE [LARGE SCALE GENOMIC DNA]</scope>
</reference>
<feature type="signal peptide" evidence="1">
    <location>
        <begin position="1"/>
        <end position="27"/>
    </location>
</feature>
<evidence type="ECO:0000313" key="3">
    <source>
        <dbReference type="Proteomes" id="UP001642540"/>
    </source>
</evidence>
<proteinExistence type="predicted"/>